<dbReference type="Proteomes" id="UP000184501">
    <property type="component" value="Unassembled WGS sequence"/>
</dbReference>
<dbReference type="EMBL" id="FQVN01000009">
    <property type="protein sequence ID" value="SHG43242.1"/>
    <property type="molecule type" value="Genomic_DNA"/>
</dbReference>
<dbReference type="PANTHER" id="PTHR46101">
    <property type="match status" value="1"/>
</dbReference>
<gene>
    <name evidence="4" type="ORF">SAMN05444320_10910</name>
</gene>
<reference evidence="4 5" key="1">
    <citation type="submission" date="2016-11" db="EMBL/GenBank/DDBJ databases">
        <authorList>
            <person name="Jaros S."/>
            <person name="Januszkiewicz K."/>
            <person name="Wedrychowicz H."/>
        </authorList>
    </citation>
    <scope>NUCLEOTIDE SEQUENCE [LARGE SCALE GENOMIC DNA]</scope>
    <source>
        <strain evidence="4 5">DSM 44523</strain>
    </source>
</reference>
<dbReference type="InterPro" id="IPR051151">
    <property type="entry name" value="Group_II_Decarboxylase"/>
</dbReference>
<dbReference type="GO" id="GO:0016831">
    <property type="term" value="F:carboxy-lyase activity"/>
    <property type="evidence" value="ECO:0007669"/>
    <property type="project" value="UniProtKB-KW"/>
</dbReference>
<evidence type="ECO:0000313" key="4">
    <source>
        <dbReference type="EMBL" id="SHG43242.1"/>
    </source>
</evidence>
<dbReference type="STRING" id="2017.SAMN05444320_10910"/>
<feature type="region of interest" description="Disordered" evidence="3">
    <location>
        <begin position="260"/>
        <end position="279"/>
    </location>
</feature>
<dbReference type="SUPFAM" id="SSF53383">
    <property type="entry name" value="PLP-dependent transferases"/>
    <property type="match status" value="1"/>
</dbReference>
<dbReference type="InterPro" id="IPR015421">
    <property type="entry name" value="PyrdxlP-dep_Trfase_major"/>
</dbReference>
<evidence type="ECO:0000256" key="3">
    <source>
        <dbReference type="SAM" id="MobiDB-lite"/>
    </source>
</evidence>
<organism evidence="4 5">
    <name type="scientific">Streptoalloteichus hindustanus</name>
    <dbReference type="NCBI Taxonomy" id="2017"/>
    <lineage>
        <taxon>Bacteria</taxon>
        <taxon>Bacillati</taxon>
        <taxon>Actinomycetota</taxon>
        <taxon>Actinomycetes</taxon>
        <taxon>Pseudonocardiales</taxon>
        <taxon>Pseudonocardiaceae</taxon>
        <taxon>Streptoalloteichus</taxon>
    </lineage>
</organism>
<name>A0A1M5JRN0_STRHI</name>
<dbReference type="PROSITE" id="PS00392">
    <property type="entry name" value="DDC_GAD_HDC_YDC"/>
    <property type="match status" value="1"/>
</dbReference>
<evidence type="ECO:0000313" key="5">
    <source>
        <dbReference type="Proteomes" id="UP000184501"/>
    </source>
</evidence>
<dbReference type="InterPro" id="IPR015424">
    <property type="entry name" value="PyrdxlP-dep_Trfase"/>
</dbReference>
<feature type="compositionally biased region" description="Basic and acidic residues" evidence="3">
    <location>
        <begin position="1"/>
        <end position="11"/>
    </location>
</feature>
<dbReference type="Gene3D" id="3.40.640.10">
    <property type="entry name" value="Type I PLP-dependent aspartate aminotransferase-like (Major domain)"/>
    <property type="match status" value="1"/>
</dbReference>
<dbReference type="PANTHER" id="PTHR46101:SF18">
    <property type="entry name" value="HISTIDINE DECARBOXYLASE"/>
    <property type="match status" value="1"/>
</dbReference>
<feature type="region of interest" description="Disordered" evidence="3">
    <location>
        <begin position="1"/>
        <end position="36"/>
    </location>
</feature>
<sequence>MTQARRERQTHPDLPYGPDGVPWSEMLRSEGLSNGHPAMISDPVANPRDVYPRDDLPPNVFELPPTGLSPEKRHAAILELEEYVTRKRDHFLGYQANQDQDHYRLDLSRFMESHVNNVGDPFTAGNFKVNSKVVERSVLDYYAALWNAKWPHDKTDPESYWGYTLSMGCTEGNLYGLWNARDYLAGKALITDPESTAQQPRLLWVQAAPPEHLSAEQKENALHPVAFFSEDSHYSLTKAMRVLSVDTFYALGTAKYPKDNPLAPGKPWPKEVPSAAGESGFSADGPGCVDVEKLAVLVEFFAAKGHPILVNLNLGSTFKGAYDDVRAVSERLFPIFKKHGLLEREVVYGKGKDAKPLTDRRRGFWLHIDGALGAAYLPFLRMAAENPNYEYVPEVPIPEFDFGLTVSDQETGRTYDMVNSIAMSGHKWIGSPWPCGVFMTKVKFQMRPPDNPAYIGSPDTTFAGSRNGFSPIVLWDYLAQHSYDKQISMIRDAQRMAHYTEQQLLRLQKTLGRDLMVARTPLALTVRFRRPNERIIAKWSLSSESLKLNPDDPKSPQLDYVHVFLMPWAKPSMIDDLVKDLHAKDAFPSEARALPTAEPAREIHEHAAALAHVPHGGRGFE</sequence>
<dbReference type="InterPro" id="IPR021115">
    <property type="entry name" value="Pyridoxal-P_BS"/>
</dbReference>
<comment type="similarity">
    <text evidence="1">Belongs to the group II decarboxylase family.</text>
</comment>
<keyword evidence="5" id="KW-1185">Reference proteome</keyword>
<evidence type="ECO:0000256" key="2">
    <source>
        <dbReference type="ARBA" id="ARBA00022793"/>
    </source>
</evidence>
<protein>
    <submittedName>
        <fullName evidence="4">L-histidine carboxy-lyase (Histamine-forming)</fullName>
    </submittedName>
</protein>
<dbReference type="RefSeq" id="WP_073487547.1">
    <property type="nucleotide sequence ID" value="NZ_FQVN01000009.1"/>
</dbReference>
<dbReference type="AlphaFoldDB" id="A0A1M5JRN0"/>
<keyword evidence="2" id="KW-0210">Decarboxylase</keyword>
<dbReference type="OrthoDB" id="3335676at2"/>
<accession>A0A1M5JRN0</accession>
<proteinExistence type="inferred from homology"/>
<evidence type="ECO:0000256" key="1">
    <source>
        <dbReference type="ARBA" id="ARBA00009533"/>
    </source>
</evidence>
<keyword evidence="4" id="KW-0456">Lyase</keyword>